<evidence type="ECO:0000256" key="3">
    <source>
        <dbReference type="ARBA" id="ARBA00023015"/>
    </source>
</evidence>
<evidence type="ECO:0000256" key="2">
    <source>
        <dbReference type="ARBA" id="ARBA00023012"/>
    </source>
</evidence>
<organism evidence="10 11">
    <name type="scientific">Aquincola tertiaricarbonis</name>
    <dbReference type="NCBI Taxonomy" id="391953"/>
    <lineage>
        <taxon>Bacteria</taxon>
        <taxon>Pseudomonadati</taxon>
        <taxon>Pseudomonadota</taxon>
        <taxon>Betaproteobacteria</taxon>
        <taxon>Burkholderiales</taxon>
        <taxon>Sphaerotilaceae</taxon>
        <taxon>Aquincola</taxon>
    </lineage>
</organism>
<dbReference type="InterPro" id="IPR001867">
    <property type="entry name" value="OmpR/PhoB-type_DNA-bd"/>
</dbReference>
<dbReference type="SMART" id="SM00862">
    <property type="entry name" value="Trans_reg_C"/>
    <property type="match status" value="1"/>
</dbReference>
<protein>
    <submittedName>
        <fullName evidence="10">Response regulator transcription factor</fullName>
    </submittedName>
</protein>
<dbReference type="PANTHER" id="PTHR48111:SF22">
    <property type="entry name" value="REGULATOR OF RPOS"/>
    <property type="match status" value="1"/>
</dbReference>
<dbReference type="PANTHER" id="PTHR48111">
    <property type="entry name" value="REGULATOR OF RPOS"/>
    <property type="match status" value="1"/>
</dbReference>
<dbReference type="SUPFAM" id="SSF46894">
    <property type="entry name" value="C-terminal effector domain of the bipartite response regulators"/>
    <property type="match status" value="1"/>
</dbReference>
<dbReference type="Pfam" id="PF00072">
    <property type="entry name" value="Response_reg"/>
    <property type="match status" value="1"/>
</dbReference>
<keyword evidence="11" id="KW-1185">Reference proteome</keyword>
<evidence type="ECO:0000256" key="6">
    <source>
        <dbReference type="PROSITE-ProRule" id="PRU00169"/>
    </source>
</evidence>
<dbReference type="InterPro" id="IPR011006">
    <property type="entry name" value="CheY-like_superfamily"/>
</dbReference>
<dbReference type="Gene3D" id="3.40.50.2300">
    <property type="match status" value="1"/>
</dbReference>
<keyword evidence="2" id="KW-0902">Two-component regulatory system</keyword>
<dbReference type="PROSITE" id="PS50110">
    <property type="entry name" value="RESPONSE_REGULATORY"/>
    <property type="match status" value="1"/>
</dbReference>
<gene>
    <name evidence="10" type="ORF">MW290_16945</name>
</gene>
<evidence type="ECO:0000313" key="10">
    <source>
        <dbReference type="EMBL" id="URI10678.1"/>
    </source>
</evidence>
<dbReference type="EMBL" id="CP097636">
    <property type="protein sequence ID" value="URI10678.1"/>
    <property type="molecule type" value="Genomic_DNA"/>
</dbReference>
<dbReference type="Proteomes" id="UP001056201">
    <property type="component" value="Chromosome 2"/>
</dbReference>
<keyword evidence="3" id="KW-0805">Transcription regulation</keyword>
<evidence type="ECO:0000256" key="7">
    <source>
        <dbReference type="PROSITE-ProRule" id="PRU01091"/>
    </source>
</evidence>
<keyword evidence="5" id="KW-0804">Transcription</keyword>
<evidence type="ECO:0000256" key="5">
    <source>
        <dbReference type="ARBA" id="ARBA00023163"/>
    </source>
</evidence>
<dbReference type="PROSITE" id="PS51755">
    <property type="entry name" value="OMPR_PHOB"/>
    <property type="match status" value="1"/>
</dbReference>
<dbReference type="Gene3D" id="6.10.250.690">
    <property type="match status" value="1"/>
</dbReference>
<dbReference type="Gene3D" id="1.10.10.10">
    <property type="entry name" value="Winged helix-like DNA-binding domain superfamily/Winged helix DNA-binding domain"/>
    <property type="match status" value="1"/>
</dbReference>
<feature type="domain" description="OmpR/PhoB-type" evidence="9">
    <location>
        <begin position="135"/>
        <end position="233"/>
    </location>
</feature>
<name>A0ABY4SCF6_AQUTE</name>
<dbReference type="RefSeq" id="WP_250198883.1">
    <property type="nucleotide sequence ID" value="NZ_CP097636.1"/>
</dbReference>
<sequence>MNILIVEDDARISGFLERGLRAEGHRTKLATTGPEAVALAQDAARQDEAEGTRTLVLMDVMLPGMSGLEVCQTLRATGVQLPILMLTALGGLEDRVAGLRLGADDYLVKPFEFEELLARIDALARRARDQAPPPAQQLVVADLVLDRDTMRASRAGRPLQLTARELALLELLMAAPGRLFSRERILANVWGTHEDPLTNVVDVYIRRLRSKIDDGHPQPLIHTLRGMGYRLEALPPQA</sequence>
<feature type="domain" description="Response regulatory" evidence="8">
    <location>
        <begin position="2"/>
        <end position="124"/>
    </location>
</feature>
<evidence type="ECO:0000256" key="4">
    <source>
        <dbReference type="ARBA" id="ARBA00023125"/>
    </source>
</evidence>
<keyword evidence="4 7" id="KW-0238">DNA-binding</keyword>
<dbReference type="InterPro" id="IPR001789">
    <property type="entry name" value="Sig_transdc_resp-reg_receiver"/>
</dbReference>
<feature type="modified residue" description="4-aspartylphosphate" evidence="6">
    <location>
        <position position="59"/>
    </location>
</feature>
<dbReference type="InterPro" id="IPR016032">
    <property type="entry name" value="Sig_transdc_resp-reg_C-effctor"/>
</dbReference>
<evidence type="ECO:0000313" key="11">
    <source>
        <dbReference type="Proteomes" id="UP001056201"/>
    </source>
</evidence>
<evidence type="ECO:0000256" key="1">
    <source>
        <dbReference type="ARBA" id="ARBA00022553"/>
    </source>
</evidence>
<dbReference type="Pfam" id="PF00486">
    <property type="entry name" value="Trans_reg_C"/>
    <property type="match status" value="1"/>
</dbReference>
<dbReference type="SUPFAM" id="SSF52172">
    <property type="entry name" value="CheY-like"/>
    <property type="match status" value="1"/>
</dbReference>
<dbReference type="InterPro" id="IPR039420">
    <property type="entry name" value="WalR-like"/>
</dbReference>
<dbReference type="SMART" id="SM00448">
    <property type="entry name" value="REC"/>
    <property type="match status" value="1"/>
</dbReference>
<keyword evidence="1 6" id="KW-0597">Phosphoprotein</keyword>
<feature type="DNA-binding region" description="OmpR/PhoB-type" evidence="7">
    <location>
        <begin position="135"/>
        <end position="233"/>
    </location>
</feature>
<accession>A0ABY4SCF6</accession>
<evidence type="ECO:0000259" key="8">
    <source>
        <dbReference type="PROSITE" id="PS50110"/>
    </source>
</evidence>
<reference evidence="10" key="1">
    <citation type="submission" date="2022-05" db="EMBL/GenBank/DDBJ databases">
        <title>An RpoN-dependent PEP-CTERM gene is involved in floc formation of an Aquincola tertiaricarbonis strain.</title>
        <authorList>
            <person name="Qiu D."/>
            <person name="Xia M."/>
        </authorList>
    </citation>
    <scope>NUCLEOTIDE SEQUENCE</scope>
    <source>
        <strain evidence="10">RN12</strain>
    </source>
</reference>
<proteinExistence type="predicted"/>
<dbReference type="CDD" id="cd00383">
    <property type="entry name" value="trans_reg_C"/>
    <property type="match status" value="1"/>
</dbReference>
<evidence type="ECO:0000259" key="9">
    <source>
        <dbReference type="PROSITE" id="PS51755"/>
    </source>
</evidence>
<dbReference type="InterPro" id="IPR036388">
    <property type="entry name" value="WH-like_DNA-bd_sf"/>
</dbReference>